<dbReference type="Proteomes" id="UP001233164">
    <property type="component" value="Unassembled WGS sequence"/>
</dbReference>
<dbReference type="RefSeq" id="WP_190242343.1">
    <property type="nucleotide sequence ID" value="NZ_JAUBOF010000013.1"/>
</dbReference>
<organism evidence="1 2">
    <name type="scientific">Rhodococcus indonesiensis</name>
    <dbReference type="NCBI Taxonomy" id="3055869"/>
    <lineage>
        <taxon>Bacteria</taxon>
        <taxon>Bacillati</taxon>
        <taxon>Actinomycetota</taxon>
        <taxon>Actinomycetes</taxon>
        <taxon>Mycobacteriales</taxon>
        <taxon>Nocardiaceae</taxon>
        <taxon>Rhodococcus</taxon>
    </lineage>
</organism>
<gene>
    <name evidence="1" type="ORF">QT969_06155</name>
</gene>
<dbReference type="EMBL" id="JAUBOF010000013">
    <property type="protein sequence ID" value="MDM7487861.1"/>
    <property type="molecule type" value="Genomic_DNA"/>
</dbReference>
<sequence length="343" mass="38215">MDQSVPWVQVLVQMVHGPDVPVRGIISSADGGLRSRDEVGWTAFSGALPPTFTGGGIEATELRVWRDGMRVRIEHLDGRPLLLCDAVTCWRFRKGRELPRVAPAATLRFVGNGTGLLARRPAEDWVGDDYTRPTGPLTTTTYLSRPAWQFELAPPPQSRSPRTAHPMRMVVDQQTGLVLEQRIDAVGSAERWSQFFIGEVFDEALFTWDGPAESVAAEARRQRAADRALRAERRRWFDTHVTAEPLNAAVTADLDLQYLHTFDSGTGAFEARLGRRGITASLARRPRSTEVWELQWAGPVHRWSTSRFDWALAVHDVELTAEGLAELQARLHPGEQTVPTGEP</sequence>
<accession>A0ABT7RJP7</accession>
<protein>
    <submittedName>
        <fullName evidence="1">Uncharacterized protein</fullName>
    </submittedName>
</protein>
<evidence type="ECO:0000313" key="2">
    <source>
        <dbReference type="Proteomes" id="UP001233164"/>
    </source>
</evidence>
<keyword evidence="2" id="KW-1185">Reference proteome</keyword>
<evidence type="ECO:0000313" key="1">
    <source>
        <dbReference type="EMBL" id="MDM7487861.1"/>
    </source>
</evidence>
<proteinExistence type="predicted"/>
<name>A0ABT7RJP7_9NOCA</name>
<reference evidence="1 2" key="1">
    <citation type="submission" date="2023-06" db="EMBL/GenBank/DDBJ databases">
        <title>Rhodococcus indonesiensis sp. nov a new member of the Rhodococcus ruber lineage isolated from a sediment of neutral hot spring.</title>
        <authorList>
            <person name="Kusuma A.B."/>
            <person name="Fenylestari G."/>
            <person name="Ammar F."/>
            <person name="Nouioui I."/>
            <person name="Goodfellow M."/>
        </authorList>
    </citation>
    <scope>NUCLEOTIDE SEQUENCE [LARGE SCALE GENOMIC DNA]</scope>
    <source>
        <strain evidence="1 2">CSLK01-03</strain>
    </source>
</reference>
<comment type="caution">
    <text evidence="1">The sequence shown here is derived from an EMBL/GenBank/DDBJ whole genome shotgun (WGS) entry which is preliminary data.</text>
</comment>